<keyword evidence="11 13" id="KW-0472">Membrane</keyword>
<dbReference type="OrthoDB" id="167398at2759"/>
<feature type="domain" description="FAD-binding FR-type" evidence="15">
    <location>
        <begin position="383"/>
        <end position="500"/>
    </location>
</feature>
<evidence type="ECO:0000256" key="10">
    <source>
        <dbReference type="ARBA" id="ARBA00023065"/>
    </source>
</evidence>
<dbReference type="GO" id="GO:0005509">
    <property type="term" value="F:calcium ion binding"/>
    <property type="evidence" value="ECO:0007669"/>
    <property type="project" value="InterPro"/>
</dbReference>
<dbReference type="PRINTS" id="PR00466">
    <property type="entry name" value="GP91PHOX"/>
</dbReference>
<dbReference type="RefSeq" id="XP_023628859.1">
    <property type="nucleotide sequence ID" value="XM_023773091.1"/>
</dbReference>
<keyword evidence="3 13" id="KW-0812">Transmembrane</keyword>
<feature type="domain" description="EF-hand" evidence="14">
    <location>
        <begin position="49"/>
        <end position="84"/>
    </location>
</feature>
<dbReference type="Gene3D" id="3.40.50.80">
    <property type="entry name" value="Nucleotide-binding domain of ferredoxin-NADP reductase (FNR) module"/>
    <property type="match status" value="1"/>
</dbReference>
<feature type="transmembrane region" description="Helical" evidence="13">
    <location>
        <begin position="171"/>
        <end position="196"/>
    </location>
</feature>
<dbReference type="EMBL" id="FJUY01000012">
    <property type="protein sequence ID" value="CZT21970.1"/>
    <property type="molecule type" value="Genomic_DNA"/>
</dbReference>
<dbReference type="InterPro" id="IPR011992">
    <property type="entry name" value="EF-hand-dom_pair"/>
</dbReference>
<keyword evidence="6" id="KW-0521">NADP</keyword>
<evidence type="ECO:0000256" key="12">
    <source>
        <dbReference type="SAM" id="MobiDB-lite"/>
    </source>
</evidence>
<feature type="compositionally biased region" description="Basic residues" evidence="12">
    <location>
        <begin position="546"/>
        <end position="558"/>
    </location>
</feature>
<dbReference type="GO" id="GO:0006811">
    <property type="term" value="P:monoatomic ion transport"/>
    <property type="evidence" value="ECO:0007669"/>
    <property type="project" value="UniProtKB-KW"/>
</dbReference>
<keyword evidence="5" id="KW-0106">Calcium</keyword>
<evidence type="ECO:0000313" key="17">
    <source>
        <dbReference type="Proteomes" id="UP000225277"/>
    </source>
</evidence>
<dbReference type="InterPro" id="IPR013130">
    <property type="entry name" value="Fe3_Rdtase_TM_dom"/>
</dbReference>
<evidence type="ECO:0000256" key="3">
    <source>
        <dbReference type="ARBA" id="ARBA00022692"/>
    </source>
</evidence>
<dbReference type="Pfam" id="PF08022">
    <property type="entry name" value="FAD_binding_8"/>
    <property type="match status" value="1"/>
</dbReference>
<dbReference type="InterPro" id="IPR050369">
    <property type="entry name" value="RBOH/FRE"/>
</dbReference>
<keyword evidence="10" id="KW-0406">Ion transport</keyword>
<keyword evidence="4" id="KW-0274">FAD</keyword>
<gene>
    <name evidence="16" type="ORF">RCC_07838</name>
</gene>
<evidence type="ECO:0000256" key="11">
    <source>
        <dbReference type="ARBA" id="ARBA00023136"/>
    </source>
</evidence>
<dbReference type="Pfam" id="PF08030">
    <property type="entry name" value="NAD_binding_6"/>
    <property type="match status" value="1"/>
</dbReference>
<feature type="transmembrane region" description="Helical" evidence="13">
    <location>
        <begin position="262"/>
        <end position="282"/>
    </location>
</feature>
<dbReference type="SUPFAM" id="SSF52343">
    <property type="entry name" value="Ferredoxin reductase-like, C-terminal NADP-linked domain"/>
    <property type="match status" value="1"/>
</dbReference>
<dbReference type="SFLD" id="SFLDG01169">
    <property type="entry name" value="NADPH_oxidase_subgroup_(NOX)"/>
    <property type="match status" value="1"/>
</dbReference>
<protein>
    <submittedName>
        <fullName evidence="16">Related to NADPH oxidase homolog 1</fullName>
    </submittedName>
</protein>
<dbReference type="Pfam" id="PF01794">
    <property type="entry name" value="Ferric_reduct"/>
    <property type="match status" value="1"/>
</dbReference>
<feature type="transmembrane region" description="Helical" evidence="13">
    <location>
        <begin position="216"/>
        <end position="241"/>
    </location>
</feature>
<dbReference type="SUPFAM" id="SSF63380">
    <property type="entry name" value="Riboflavin synthase domain-like"/>
    <property type="match status" value="1"/>
</dbReference>
<organism evidence="16 17">
    <name type="scientific">Ramularia collo-cygni</name>
    <dbReference type="NCBI Taxonomy" id="112498"/>
    <lineage>
        <taxon>Eukaryota</taxon>
        <taxon>Fungi</taxon>
        <taxon>Dikarya</taxon>
        <taxon>Ascomycota</taxon>
        <taxon>Pezizomycotina</taxon>
        <taxon>Dothideomycetes</taxon>
        <taxon>Dothideomycetidae</taxon>
        <taxon>Mycosphaerellales</taxon>
        <taxon>Mycosphaerellaceae</taxon>
        <taxon>Ramularia</taxon>
    </lineage>
</organism>
<dbReference type="Proteomes" id="UP000225277">
    <property type="component" value="Unassembled WGS sequence"/>
</dbReference>
<evidence type="ECO:0000259" key="15">
    <source>
        <dbReference type="PROSITE" id="PS51384"/>
    </source>
</evidence>
<dbReference type="InterPro" id="IPR039261">
    <property type="entry name" value="FNR_nucleotide-bd"/>
</dbReference>
<feature type="transmembrane region" description="Helical" evidence="13">
    <location>
        <begin position="353"/>
        <end position="371"/>
    </location>
</feature>
<dbReference type="GeneID" id="35602946"/>
<feature type="compositionally biased region" description="Low complexity" evidence="12">
    <location>
        <begin position="580"/>
        <end position="594"/>
    </location>
</feature>
<feature type="compositionally biased region" description="Basic residues" evidence="12">
    <location>
        <begin position="567"/>
        <end position="579"/>
    </location>
</feature>
<evidence type="ECO:0000256" key="7">
    <source>
        <dbReference type="ARBA" id="ARBA00022982"/>
    </source>
</evidence>
<dbReference type="CDD" id="cd06186">
    <property type="entry name" value="NOX_Duox_like_FAD_NADP"/>
    <property type="match status" value="1"/>
</dbReference>
<comment type="subcellular location">
    <subcellularLocation>
        <location evidence="1">Membrane</location>
        <topology evidence="1">Multi-pass membrane protein</topology>
    </subcellularLocation>
</comment>
<evidence type="ECO:0000256" key="2">
    <source>
        <dbReference type="ARBA" id="ARBA00022630"/>
    </source>
</evidence>
<dbReference type="SUPFAM" id="SSF47473">
    <property type="entry name" value="EF-hand"/>
    <property type="match status" value="1"/>
</dbReference>
<feature type="region of interest" description="Disordered" evidence="12">
    <location>
        <begin position="531"/>
        <end position="602"/>
    </location>
</feature>
<dbReference type="InterPro" id="IPR002048">
    <property type="entry name" value="EF_hand_dom"/>
</dbReference>
<feature type="region of interest" description="Disordered" evidence="12">
    <location>
        <begin position="1"/>
        <end position="32"/>
    </location>
</feature>
<dbReference type="InterPro" id="IPR000778">
    <property type="entry name" value="Cyt_b245_heavy_chain"/>
</dbReference>
<keyword evidence="8 13" id="KW-1133">Transmembrane helix</keyword>
<evidence type="ECO:0000256" key="4">
    <source>
        <dbReference type="ARBA" id="ARBA00022827"/>
    </source>
</evidence>
<dbReference type="InterPro" id="IPR013121">
    <property type="entry name" value="Fe_red_NAD-bd_6"/>
</dbReference>
<dbReference type="Gene3D" id="1.10.238.10">
    <property type="entry name" value="EF-hand"/>
    <property type="match status" value="1"/>
</dbReference>
<dbReference type="PANTHER" id="PTHR11972">
    <property type="entry name" value="NADPH OXIDASE"/>
    <property type="match status" value="1"/>
</dbReference>
<evidence type="ECO:0000256" key="6">
    <source>
        <dbReference type="ARBA" id="ARBA00022857"/>
    </source>
</evidence>
<keyword evidence="10" id="KW-0813">Transport</keyword>
<evidence type="ECO:0000256" key="9">
    <source>
        <dbReference type="ARBA" id="ARBA00023002"/>
    </source>
</evidence>
<dbReference type="PROSITE" id="PS50222">
    <property type="entry name" value="EF_HAND_2"/>
    <property type="match status" value="1"/>
</dbReference>
<keyword evidence="9" id="KW-0560">Oxidoreductase</keyword>
<dbReference type="GO" id="GO:0042554">
    <property type="term" value="P:superoxide anion generation"/>
    <property type="evidence" value="ECO:0007669"/>
    <property type="project" value="TreeGrafter"/>
</dbReference>
<dbReference type="GO" id="GO:0016175">
    <property type="term" value="F:superoxide-generating NAD(P)H oxidase activity"/>
    <property type="evidence" value="ECO:0007669"/>
    <property type="project" value="TreeGrafter"/>
</dbReference>
<dbReference type="PROSITE" id="PS00018">
    <property type="entry name" value="EF_HAND_1"/>
    <property type="match status" value="1"/>
</dbReference>
<dbReference type="STRING" id="112498.A0A2D3V942"/>
<reference evidence="16 17" key="1">
    <citation type="submission" date="2016-03" db="EMBL/GenBank/DDBJ databases">
        <authorList>
            <person name="Ploux O."/>
        </authorList>
    </citation>
    <scope>NUCLEOTIDE SEQUENCE [LARGE SCALE GENOMIC DNA]</scope>
    <source>
        <strain evidence="16 17">URUG2</strain>
    </source>
</reference>
<dbReference type="InterPro" id="IPR017938">
    <property type="entry name" value="Riboflavin_synthase-like_b-brl"/>
</dbReference>
<evidence type="ECO:0000313" key="16">
    <source>
        <dbReference type="EMBL" id="CZT21970.1"/>
    </source>
</evidence>
<proteinExistence type="predicted"/>
<evidence type="ECO:0000256" key="5">
    <source>
        <dbReference type="ARBA" id="ARBA00022837"/>
    </source>
</evidence>
<dbReference type="AlphaFoldDB" id="A0A2D3V942"/>
<dbReference type="GO" id="GO:0043020">
    <property type="term" value="C:NADPH oxidase complex"/>
    <property type="evidence" value="ECO:0007669"/>
    <property type="project" value="TreeGrafter"/>
</dbReference>
<dbReference type="InterPro" id="IPR017927">
    <property type="entry name" value="FAD-bd_FR_type"/>
</dbReference>
<dbReference type="GO" id="GO:0006952">
    <property type="term" value="P:defense response"/>
    <property type="evidence" value="ECO:0007669"/>
    <property type="project" value="TreeGrafter"/>
</dbReference>
<evidence type="ECO:0000259" key="14">
    <source>
        <dbReference type="PROSITE" id="PS50222"/>
    </source>
</evidence>
<evidence type="ECO:0000256" key="8">
    <source>
        <dbReference type="ARBA" id="ARBA00022989"/>
    </source>
</evidence>
<evidence type="ECO:0000256" key="13">
    <source>
        <dbReference type="SAM" id="Phobius"/>
    </source>
</evidence>
<keyword evidence="2" id="KW-0285">Flavoprotein</keyword>
<feature type="transmembrane region" description="Helical" evidence="13">
    <location>
        <begin position="321"/>
        <end position="341"/>
    </location>
</feature>
<keyword evidence="17" id="KW-1185">Reference proteome</keyword>
<evidence type="ECO:0000256" key="1">
    <source>
        <dbReference type="ARBA" id="ARBA00004141"/>
    </source>
</evidence>
<dbReference type="Gene3D" id="2.40.30.10">
    <property type="entry name" value="Translation factors"/>
    <property type="match status" value="1"/>
</dbReference>
<sequence>MTDSNRPSDSGIEKKDSDLSDESQTLHHLGRTTTLQDLEPVIDDDFIPLSDDEINKFFDALDINKNGLVNFEELEAKLRQAHQELAPEPQAHHLLHPSRRDAEKGLSHKGGDGLHKFLCHIMPECGSELNREEFVKHVRSWNVPSQKGAKDAHKEDVEQEKKLPFRRRVRAYWAVHGPNIIFLAIVVAFIIAAGLWQCLIYVTNPGARAALGWGIIVAKLSAGVIYPVMAFMLLSMSRWLSTFLRRFWTVSRFVNWDLSQSFHIYMSCVGLGFATLHAIGHLTGDFLYSTRSGQQDDLVDYFGPEILPLTYGDWVRSLPGWSGITCILLFWTISLMSLPIIRKKSYEAFQLAHLLMFPLIGLLCAHGTAHLLQSPMYGYWIVFPALLVIVERSWRLISSFIRLPAELKILDDETVVITCKHPRGKDYKYAAGQYILVQVPQISLFQWHPFTISSCRGNELQVHIKADGDWTKKLRDVETDNGCCSIKIGLDGPYGAPAQRFYDYDYSIIVGGGIGITPFSAILTDLEESFSESRDPWDDDDDDGSRRRKSRDSRRKSLSRPGSRTVSRLRSRHSSRTGHTRGPSPTNNNNNNTPPHHHLPTPTRRVDFHWTVREKNNLLWFSSLLNRAITNANPLAQQGKLHLNINTHITAKRNDLSVHIFRYILDGYRTKEAPFSALTGLKQRSHFGRPDFGRILERHFEEVVGEGGCKVKKVGVFYCGAPVVGEILSDTCHELTVRAKGEGLDIRYDFLMEVFG</sequence>
<dbReference type="PROSITE" id="PS51384">
    <property type="entry name" value="FAD_FR"/>
    <property type="match status" value="1"/>
</dbReference>
<dbReference type="PANTHER" id="PTHR11972:SF153">
    <property type="entry name" value="SUPEROXIDE-GENERATING NADPH OXIDASE HEAVY CHAIN SUBUNIT A"/>
    <property type="match status" value="1"/>
</dbReference>
<accession>A0A2D3V942</accession>
<dbReference type="InterPro" id="IPR013112">
    <property type="entry name" value="FAD-bd_8"/>
</dbReference>
<dbReference type="InterPro" id="IPR018247">
    <property type="entry name" value="EF_Hand_1_Ca_BS"/>
</dbReference>
<name>A0A2D3V942_9PEZI</name>
<keyword evidence="7" id="KW-0249">Electron transport</keyword>